<accession>A0A1W2AER9</accession>
<feature type="transmembrane region" description="Helical" evidence="1">
    <location>
        <begin position="54"/>
        <end position="76"/>
    </location>
</feature>
<keyword evidence="3" id="KW-1185">Reference proteome</keyword>
<name>A0A1W2AER9_9PSEU</name>
<dbReference type="AlphaFoldDB" id="A0A1W2AER9"/>
<dbReference type="EMBL" id="FWYC01000003">
    <property type="protein sequence ID" value="SMC58941.1"/>
    <property type="molecule type" value="Genomic_DNA"/>
</dbReference>
<evidence type="ECO:0000313" key="2">
    <source>
        <dbReference type="EMBL" id="SMC58941.1"/>
    </source>
</evidence>
<proteinExistence type="predicted"/>
<protein>
    <submittedName>
        <fullName evidence="2">Uncharacterized protein</fullName>
    </submittedName>
</protein>
<reference evidence="3" key="1">
    <citation type="submission" date="2017-04" db="EMBL/GenBank/DDBJ databases">
        <authorList>
            <person name="Varghese N."/>
            <person name="Submissions S."/>
        </authorList>
    </citation>
    <scope>NUCLEOTIDE SEQUENCE [LARGE SCALE GENOMIC DNA]</scope>
    <source>
        <strain evidence="3">DSM 44073</strain>
    </source>
</reference>
<evidence type="ECO:0000313" key="3">
    <source>
        <dbReference type="Proteomes" id="UP000192840"/>
    </source>
</evidence>
<keyword evidence="1" id="KW-0812">Transmembrane</keyword>
<evidence type="ECO:0000256" key="1">
    <source>
        <dbReference type="SAM" id="Phobius"/>
    </source>
</evidence>
<dbReference type="Proteomes" id="UP000192840">
    <property type="component" value="Unassembled WGS sequence"/>
</dbReference>
<keyword evidence="1" id="KW-1133">Transmembrane helix</keyword>
<sequence length="169" mass="18018">MTSVGTPEAEGPVSRPPVFFEQPFWTALGLAVMSAGPLALVAGVGGYVPDDDKLAVVVTGIVLTAVTVVVTIIAVVGTARDRRVWRDLDTAGVRVLGQVTSAERVWCGEDRCTRVRMLVTVPGRPPFTTSHLVHGEKIVEVGASFLVDVHPTRNVFRLADDLSLGESSR</sequence>
<organism evidence="2 3">
    <name type="scientific">Lentzea albidocapillata</name>
    <dbReference type="NCBI Taxonomy" id="40571"/>
    <lineage>
        <taxon>Bacteria</taxon>
        <taxon>Bacillati</taxon>
        <taxon>Actinomycetota</taxon>
        <taxon>Actinomycetes</taxon>
        <taxon>Pseudonocardiales</taxon>
        <taxon>Pseudonocardiaceae</taxon>
        <taxon>Lentzea</taxon>
    </lineage>
</organism>
<keyword evidence="1" id="KW-0472">Membrane</keyword>
<gene>
    <name evidence="2" type="ORF">SAMN05660733_00622</name>
</gene>
<feature type="transmembrane region" description="Helical" evidence="1">
    <location>
        <begin position="24"/>
        <end position="48"/>
    </location>
</feature>
<dbReference type="STRING" id="40571.SAMN05660733_00622"/>